<sequence length="236" mass="26032">MAARGGTGAGATWRRLRYRCLAHLPGPRGLHYRTKYRKTLTPLAEAAFEAALARVEGRACIDLGANLGTVSRRMALTAGRVYAFEPDPWTAAELRTRVADLPNVEVIEAVAGSEAGTVTLYRRTGFDTDREKLSQGASTLADKRNVDPDCAIDVPQVDFPAFLEALNAPVAILKMDIEGAEVALLEALFDRPAFARIEHVFVETHEDRLPALAARTEALRRRAARTDRPHIDMNWR</sequence>
<accession>W4HMJ9</accession>
<dbReference type="STRING" id="1379903.ATO8_09016"/>
<dbReference type="EMBL" id="AQQW01000004">
    <property type="protein sequence ID" value="ETW13341.1"/>
    <property type="molecule type" value="Genomic_DNA"/>
</dbReference>
<dbReference type="NCBIfam" id="TIGR01444">
    <property type="entry name" value="fkbM_fam"/>
    <property type="match status" value="1"/>
</dbReference>
<feature type="domain" description="Methyltransferase FkbM" evidence="1">
    <location>
        <begin position="62"/>
        <end position="208"/>
    </location>
</feature>
<organism evidence="2 3">
    <name type="scientific">Roseivivax marinus</name>
    <dbReference type="NCBI Taxonomy" id="1379903"/>
    <lineage>
        <taxon>Bacteria</taxon>
        <taxon>Pseudomonadati</taxon>
        <taxon>Pseudomonadota</taxon>
        <taxon>Alphaproteobacteria</taxon>
        <taxon>Rhodobacterales</taxon>
        <taxon>Roseobacteraceae</taxon>
        <taxon>Roseivivax</taxon>
    </lineage>
</organism>
<evidence type="ECO:0000259" key="1">
    <source>
        <dbReference type="Pfam" id="PF05050"/>
    </source>
</evidence>
<protein>
    <submittedName>
        <fullName evidence="2">Methyltransferase FkbM</fullName>
    </submittedName>
</protein>
<keyword evidence="2" id="KW-0489">Methyltransferase</keyword>
<dbReference type="RefSeq" id="WP_043843827.1">
    <property type="nucleotide sequence ID" value="NZ_AQQW01000004.1"/>
</dbReference>
<dbReference type="GO" id="GO:0008168">
    <property type="term" value="F:methyltransferase activity"/>
    <property type="evidence" value="ECO:0007669"/>
    <property type="project" value="UniProtKB-KW"/>
</dbReference>
<dbReference type="Proteomes" id="UP000019063">
    <property type="component" value="Unassembled WGS sequence"/>
</dbReference>
<dbReference type="InterPro" id="IPR006342">
    <property type="entry name" value="FkbM_mtfrase"/>
</dbReference>
<dbReference type="InterPro" id="IPR052514">
    <property type="entry name" value="SAM-dependent_MTase"/>
</dbReference>
<dbReference type="Gene3D" id="3.40.50.150">
    <property type="entry name" value="Vaccinia Virus protein VP39"/>
    <property type="match status" value="1"/>
</dbReference>
<proteinExistence type="predicted"/>
<evidence type="ECO:0000313" key="3">
    <source>
        <dbReference type="Proteomes" id="UP000019063"/>
    </source>
</evidence>
<evidence type="ECO:0000313" key="2">
    <source>
        <dbReference type="EMBL" id="ETW13341.1"/>
    </source>
</evidence>
<dbReference type="GO" id="GO:0032259">
    <property type="term" value="P:methylation"/>
    <property type="evidence" value="ECO:0007669"/>
    <property type="project" value="UniProtKB-KW"/>
</dbReference>
<gene>
    <name evidence="2" type="ORF">ATO8_09016</name>
</gene>
<dbReference type="Pfam" id="PF05050">
    <property type="entry name" value="Methyltransf_21"/>
    <property type="match status" value="1"/>
</dbReference>
<reference evidence="2 3" key="1">
    <citation type="journal article" date="2014" name="Antonie Van Leeuwenhoek">
        <title>Roseivivax atlanticus sp. nov., isolated from surface seawater of the Atlantic Ocean.</title>
        <authorList>
            <person name="Li G."/>
            <person name="Lai Q."/>
            <person name="Liu X."/>
            <person name="Sun F."/>
            <person name="Shao Z."/>
        </authorList>
    </citation>
    <scope>NUCLEOTIDE SEQUENCE [LARGE SCALE GENOMIC DNA]</scope>
    <source>
        <strain evidence="2 3">22II-s10s</strain>
    </source>
</reference>
<dbReference type="PANTHER" id="PTHR34203">
    <property type="entry name" value="METHYLTRANSFERASE, FKBM FAMILY PROTEIN"/>
    <property type="match status" value="1"/>
</dbReference>
<dbReference type="InterPro" id="IPR029063">
    <property type="entry name" value="SAM-dependent_MTases_sf"/>
</dbReference>
<dbReference type="eggNOG" id="COG0144">
    <property type="taxonomic scope" value="Bacteria"/>
</dbReference>
<dbReference type="PANTHER" id="PTHR34203:SF15">
    <property type="entry name" value="SLL1173 PROTEIN"/>
    <property type="match status" value="1"/>
</dbReference>
<keyword evidence="3" id="KW-1185">Reference proteome</keyword>
<keyword evidence="2" id="KW-0808">Transferase</keyword>
<dbReference type="AlphaFoldDB" id="W4HMJ9"/>
<name>W4HMJ9_9RHOB</name>
<comment type="caution">
    <text evidence="2">The sequence shown here is derived from an EMBL/GenBank/DDBJ whole genome shotgun (WGS) entry which is preliminary data.</text>
</comment>
<dbReference type="SUPFAM" id="SSF53335">
    <property type="entry name" value="S-adenosyl-L-methionine-dependent methyltransferases"/>
    <property type="match status" value="1"/>
</dbReference>